<accession>A0A3M0A7P4</accession>
<gene>
    <name evidence="1" type="ORF">DFR27_2167</name>
</gene>
<dbReference type="RefSeq" id="WP_121877466.1">
    <property type="nucleotide sequence ID" value="NZ_REFJ01000005.1"/>
</dbReference>
<dbReference type="AlphaFoldDB" id="A0A3M0A7P4"/>
<protein>
    <submittedName>
        <fullName evidence="1">Uncharacterized protein DUF3224</fullName>
    </submittedName>
</protein>
<dbReference type="InterPro" id="IPR021607">
    <property type="entry name" value="DUF3224"/>
</dbReference>
<sequence>MSNLATGSFDVALTPSEGDEPAMGRMLIKKHYKGDLAGIAKGQMLSSRSTVEGSAGYVAMELFEGSLGDKFGTFVLLHKGLMTRGESSLRISVVPDSGTGELVGISGEMTIDIAEAVHNYTFDYRLAD</sequence>
<dbReference type="Proteomes" id="UP000267187">
    <property type="component" value="Unassembled WGS sequence"/>
</dbReference>
<dbReference type="InterPro" id="IPR023159">
    <property type="entry name" value="SO1590-like_sf"/>
</dbReference>
<evidence type="ECO:0000313" key="2">
    <source>
        <dbReference type="Proteomes" id="UP000267187"/>
    </source>
</evidence>
<keyword evidence="2" id="KW-1185">Reference proteome</keyword>
<dbReference type="Pfam" id="PF11528">
    <property type="entry name" value="DUF3224"/>
    <property type="match status" value="1"/>
</dbReference>
<name>A0A3M0A7P4_9GAMM</name>
<dbReference type="EMBL" id="REFJ01000005">
    <property type="protein sequence ID" value="RMA78828.1"/>
    <property type="molecule type" value="Genomic_DNA"/>
</dbReference>
<dbReference type="Gene3D" id="2.40.350.10">
    <property type="entry name" value="SO1590-like"/>
    <property type="match status" value="1"/>
</dbReference>
<dbReference type="SUPFAM" id="SSF159238">
    <property type="entry name" value="SO1590-like"/>
    <property type="match status" value="1"/>
</dbReference>
<comment type="caution">
    <text evidence="1">The sequence shown here is derived from an EMBL/GenBank/DDBJ whole genome shotgun (WGS) entry which is preliminary data.</text>
</comment>
<dbReference type="OrthoDB" id="69764at2"/>
<proteinExistence type="predicted"/>
<organism evidence="1 2">
    <name type="scientific">Umboniibacter marinipuniceus</name>
    <dbReference type="NCBI Taxonomy" id="569599"/>
    <lineage>
        <taxon>Bacteria</taxon>
        <taxon>Pseudomonadati</taxon>
        <taxon>Pseudomonadota</taxon>
        <taxon>Gammaproteobacteria</taxon>
        <taxon>Cellvibrionales</taxon>
        <taxon>Cellvibrionaceae</taxon>
        <taxon>Umboniibacter</taxon>
    </lineage>
</organism>
<reference evidence="1 2" key="1">
    <citation type="submission" date="2018-10" db="EMBL/GenBank/DDBJ databases">
        <title>Genomic Encyclopedia of Type Strains, Phase IV (KMG-IV): sequencing the most valuable type-strain genomes for metagenomic binning, comparative biology and taxonomic classification.</title>
        <authorList>
            <person name="Goeker M."/>
        </authorList>
    </citation>
    <scope>NUCLEOTIDE SEQUENCE [LARGE SCALE GENOMIC DNA]</scope>
    <source>
        <strain evidence="1 2">DSM 25080</strain>
    </source>
</reference>
<evidence type="ECO:0000313" key="1">
    <source>
        <dbReference type="EMBL" id="RMA78828.1"/>
    </source>
</evidence>